<feature type="transmembrane region" description="Helical" evidence="1">
    <location>
        <begin position="157"/>
        <end position="177"/>
    </location>
</feature>
<evidence type="ECO:0000313" key="3">
    <source>
        <dbReference type="EMBL" id="KMK51235.1"/>
    </source>
</evidence>
<dbReference type="AlphaFoldDB" id="A0A0J5P638"/>
<name>A0A0J5P638_9PAST</name>
<evidence type="ECO:0000313" key="4">
    <source>
        <dbReference type="Proteomes" id="UP000036270"/>
    </source>
</evidence>
<feature type="transmembrane region" description="Helical" evidence="1">
    <location>
        <begin position="213"/>
        <end position="236"/>
    </location>
</feature>
<dbReference type="PANTHER" id="PTHR22911">
    <property type="entry name" value="ACYL-MALONYL CONDENSING ENZYME-RELATED"/>
    <property type="match status" value="1"/>
</dbReference>
<dbReference type="GO" id="GO:0016020">
    <property type="term" value="C:membrane"/>
    <property type="evidence" value="ECO:0007669"/>
    <property type="project" value="InterPro"/>
</dbReference>
<organism evidence="3 4">
    <name type="scientific">Muribacter muris</name>
    <dbReference type="NCBI Taxonomy" id="67855"/>
    <lineage>
        <taxon>Bacteria</taxon>
        <taxon>Pseudomonadati</taxon>
        <taxon>Pseudomonadota</taxon>
        <taxon>Gammaproteobacteria</taxon>
        <taxon>Pasteurellales</taxon>
        <taxon>Pasteurellaceae</taxon>
        <taxon>Muribacter</taxon>
    </lineage>
</organism>
<feature type="transmembrane region" description="Helical" evidence="1">
    <location>
        <begin position="104"/>
        <end position="121"/>
    </location>
</feature>
<reference evidence="3 4" key="1">
    <citation type="submission" date="2014-12" db="EMBL/GenBank/DDBJ databases">
        <title>Reclassification of Actinobacillus muris as Muribacter muris.</title>
        <authorList>
            <person name="Christensen H."/>
            <person name="Nicklas W."/>
            <person name="Bisgaard M."/>
        </authorList>
    </citation>
    <scope>NUCLEOTIDE SEQUENCE [LARGE SCALE GENOMIC DNA]</scope>
    <source>
        <strain evidence="3 4">Ackerman80-443D</strain>
    </source>
</reference>
<gene>
    <name evidence="3" type="ORF">RO21_07415</name>
</gene>
<dbReference type="PATRIC" id="fig|67855.3.peg.1517"/>
<feature type="transmembrane region" description="Helical" evidence="1">
    <location>
        <begin position="189"/>
        <end position="207"/>
    </location>
</feature>
<dbReference type="InterPro" id="IPR000620">
    <property type="entry name" value="EamA_dom"/>
</dbReference>
<feature type="transmembrane region" description="Helical" evidence="1">
    <location>
        <begin position="41"/>
        <end position="59"/>
    </location>
</feature>
<keyword evidence="1" id="KW-1133">Transmembrane helix</keyword>
<feature type="transmembrane region" description="Helical" evidence="1">
    <location>
        <begin position="282"/>
        <end position="304"/>
    </location>
</feature>
<dbReference type="SUPFAM" id="SSF103481">
    <property type="entry name" value="Multidrug resistance efflux transporter EmrE"/>
    <property type="match status" value="2"/>
</dbReference>
<dbReference type="RefSeq" id="WP_047977166.1">
    <property type="nucleotide sequence ID" value="NZ_JWIZ01000043.1"/>
</dbReference>
<dbReference type="Pfam" id="PF00892">
    <property type="entry name" value="EamA"/>
    <property type="match status" value="2"/>
</dbReference>
<dbReference type="Proteomes" id="UP000036270">
    <property type="component" value="Unassembled WGS sequence"/>
</dbReference>
<proteinExistence type="predicted"/>
<dbReference type="STRING" id="67855.RO21_07415"/>
<feature type="domain" description="EamA" evidence="2">
    <location>
        <begin position="159"/>
        <end position="296"/>
    </location>
</feature>
<protein>
    <recommendedName>
        <fullName evidence="2">EamA domain-containing protein</fullName>
    </recommendedName>
</protein>
<feature type="transmembrane region" description="Helical" evidence="1">
    <location>
        <begin position="71"/>
        <end position="92"/>
    </location>
</feature>
<sequence>MVNQQKPLRGFLLALLASAAWGALPIAVQQILDIVDAQTLVWYRFMTAAIGVFFILLFTKKLPQRTAFSPRVFGLLMVGIVGLSANFFLFSYGLNFILPTTSQVLWQLAPFTMMLCAVLLFHEPFQFHQKIGLATLLLGLGLFFNDRFDEIFQLGQYAFGLFIGASAAIVWGLYGIVQKLLLPVFSSQQILLYIYVGCAVVLTPFSVPSQVMALNGFALACFIFCCLNTLIGYGAYAEALNHWDASKVSVITMLLPIFTMLFASLGHWLAPDTFNETKMNGISYLGTLIVVAGSIFSAVGHRWLGKSSSPK</sequence>
<feature type="transmembrane region" description="Helical" evidence="1">
    <location>
        <begin position="248"/>
        <end position="270"/>
    </location>
</feature>
<comment type="caution">
    <text evidence="3">The sequence shown here is derived from an EMBL/GenBank/DDBJ whole genome shotgun (WGS) entry which is preliminary data.</text>
</comment>
<evidence type="ECO:0000259" key="2">
    <source>
        <dbReference type="Pfam" id="PF00892"/>
    </source>
</evidence>
<feature type="domain" description="EamA" evidence="2">
    <location>
        <begin position="9"/>
        <end position="143"/>
    </location>
</feature>
<dbReference type="PANTHER" id="PTHR22911:SF134">
    <property type="entry name" value="DMT FAMILY TRANSPORTER"/>
    <property type="match status" value="1"/>
</dbReference>
<keyword evidence="4" id="KW-1185">Reference proteome</keyword>
<dbReference type="EMBL" id="JWIZ01000043">
    <property type="protein sequence ID" value="KMK51235.1"/>
    <property type="molecule type" value="Genomic_DNA"/>
</dbReference>
<dbReference type="InterPro" id="IPR037185">
    <property type="entry name" value="EmrE-like"/>
</dbReference>
<keyword evidence="1" id="KW-0472">Membrane</keyword>
<evidence type="ECO:0000256" key="1">
    <source>
        <dbReference type="SAM" id="Phobius"/>
    </source>
</evidence>
<keyword evidence="1" id="KW-0812">Transmembrane</keyword>
<accession>A0A0J5P638</accession>